<dbReference type="AlphaFoldDB" id="A0AAV2R7W0"/>
<dbReference type="Gene3D" id="1.25.40.20">
    <property type="entry name" value="Ankyrin repeat-containing domain"/>
    <property type="match status" value="1"/>
</dbReference>
<sequence>MSNMEQVDIPAQVSATSYMQNLMVDGDEDEDVRLHMAAVCGDAPGLTSILQESEITQWLNHRVRPYLAPPLRLAVSGDSPECVQILLSATGCNVDLEDVKGQTPLFVATSMRKLETMKVF</sequence>
<gene>
    <name evidence="1" type="ORF">MNOR_LOCUS21642</name>
</gene>
<dbReference type="InterPro" id="IPR036770">
    <property type="entry name" value="Ankyrin_rpt-contain_sf"/>
</dbReference>
<dbReference type="SUPFAM" id="SSF48403">
    <property type="entry name" value="Ankyrin repeat"/>
    <property type="match status" value="1"/>
</dbReference>
<protein>
    <submittedName>
        <fullName evidence="1">Uncharacterized protein</fullName>
    </submittedName>
</protein>
<reference evidence="1 2" key="1">
    <citation type="submission" date="2024-05" db="EMBL/GenBank/DDBJ databases">
        <authorList>
            <person name="Wallberg A."/>
        </authorList>
    </citation>
    <scope>NUCLEOTIDE SEQUENCE [LARGE SCALE GENOMIC DNA]</scope>
</reference>
<feature type="non-terminal residue" evidence="1">
    <location>
        <position position="120"/>
    </location>
</feature>
<dbReference type="Pfam" id="PF12796">
    <property type="entry name" value="Ank_2"/>
    <property type="match status" value="1"/>
</dbReference>
<accession>A0AAV2R7W0</accession>
<proteinExistence type="predicted"/>
<evidence type="ECO:0000313" key="2">
    <source>
        <dbReference type="Proteomes" id="UP001497623"/>
    </source>
</evidence>
<evidence type="ECO:0000313" key="1">
    <source>
        <dbReference type="EMBL" id="CAL4119307.1"/>
    </source>
</evidence>
<dbReference type="InterPro" id="IPR002110">
    <property type="entry name" value="Ankyrin_rpt"/>
</dbReference>
<comment type="caution">
    <text evidence="1">The sequence shown here is derived from an EMBL/GenBank/DDBJ whole genome shotgun (WGS) entry which is preliminary data.</text>
</comment>
<dbReference type="Proteomes" id="UP001497623">
    <property type="component" value="Unassembled WGS sequence"/>
</dbReference>
<name>A0AAV2R7W0_MEGNR</name>
<keyword evidence="2" id="KW-1185">Reference proteome</keyword>
<dbReference type="EMBL" id="CAXKWB010017579">
    <property type="protein sequence ID" value="CAL4119307.1"/>
    <property type="molecule type" value="Genomic_DNA"/>
</dbReference>
<organism evidence="1 2">
    <name type="scientific">Meganyctiphanes norvegica</name>
    <name type="common">Northern krill</name>
    <name type="synonym">Thysanopoda norvegica</name>
    <dbReference type="NCBI Taxonomy" id="48144"/>
    <lineage>
        <taxon>Eukaryota</taxon>
        <taxon>Metazoa</taxon>
        <taxon>Ecdysozoa</taxon>
        <taxon>Arthropoda</taxon>
        <taxon>Crustacea</taxon>
        <taxon>Multicrustacea</taxon>
        <taxon>Malacostraca</taxon>
        <taxon>Eumalacostraca</taxon>
        <taxon>Eucarida</taxon>
        <taxon>Euphausiacea</taxon>
        <taxon>Euphausiidae</taxon>
        <taxon>Meganyctiphanes</taxon>
    </lineage>
</organism>